<feature type="domain" description="HAMP" evidence="13">
    <location>
        <begin position="195"/>
        <end position="247"/>
    </location>
</feature>
<accession>A0ABV6G0K7</accession>
<dbReference type="Proteomes" id="UP001589814">
    <property type="component" value="Unassembled WGS sequence"/>
</dbReference>
<feature type="domain" description="Histidine kinase" evidence="12">
    <location>
        <begin position="255"/>
        <end position="454"/>
    </location>
</feature>
<dbReference type="EC" id="2.7.13.3" evidence="3"/>
<comment type="caution">
    <text evidence="14">The sequence shown here is derived from an EMBL/GenBank/DDBJ whole genome shotgun (WGS) entry which is preliminary data.</text>
</comment>
<dbReference type="InterPro" id="IPR050428">
    <property type="entry name" value="TCS_sensor_his_kinase"/>
</dbReference>
<evidence type="ECO:0000256" key="5">
    <source>
        <dbReference type="ARBA" id="ARBA00022679"/>
    </source>
</evidence>
<dbReference type="SMART" id="SM00387">
    <property type="entry name" value="HATPase_c"/>
    <property type="match status" value="1"/>
</dbReference>
<gene>
    <name evidence="14" type="ORF">ACFFHW_03265</name>
</gene>
<keyword evidence="15" id="KW-1185">Reference proteome</keyword>
<evidence type="ECO:0000256" key="10">
    <source>
        <dbReference type="ARBA" id="ARBA00023136"/>
    </source>
</evidence>
<dbReference type="InterPro" id="IPR003660">
    <property type="entry name" value="HAMP_dom"/>
</dbReference>
<evidence type="ECO:0000259" key="13">
    <source>
        <dbReference type="PROSITE" id="PS50885"/>
    </source>
</evidence>
<dbReference type="RefSeq" id="WP_019949866.1">
    <property type="nucleotide sequence ID" value="NZ_JBHLVX010000013.1"/>
</dbReference>
<feature type="transmembrane region" description="Helical" evidence="11">
    <location>
        <begin position="174"/>
        <end position="192"/>
    </location>
</feature>
<organism evidence="14 15">
    <name type="scientific">Kushneria aurantia</name>
    <dbReference type="NCBI Taxonomy" id="504092"/>
    <lineage>
        <taxon>Bacteria</taxon>
        <taxon>Pseudomonadati</taxon>
        <taxon>Pseudomonadota</taxon>
        <taxon>Gammaproteobacteria</taxon>
        <taxon>Oceanospirillales</taxon>
        <taxon>Halomonadaceae</taxon>
        <taxon>Kushneria</taxon>
    </lineage>
</organism>
<dbReference type="InterPro" id="IPR036097">
    <property type="entry name" value="HisK_dim/P_sf"/>
</dbReference>
<evidence type="ECO:0000256" key="11">
    <source>
        <dbReference type="SAM" id="Phobius"/>
    </source>
</evidence>
<evidence type="ECO:0000256" key="6">
    <source>
        <dbReference type="ARBA" id="ARBA00022692"/>
    </source>
</evidence>
<keyword evidence="9" id="KW-0902">Two-component regulatory system</keyword>
<dbReference type="InterPro" id="IPR005467">
    <property type="entry name" value="His_kinase_dom"/>
</dbReference>
<evidence type="ECO:0000256" key="9">
    <source>
        <dbReference type="ARBA" id="ARBA00023012"/>
    </source>
</evidence>
<dbReference type="InterPro" id="IPR004358">
    <property type="entry name" value="Sig_transdc_His_kin-like_C"/>
</dbReference>
<evidence type="ECO:0000256" key="8">
    <source>
        <dbReference type="ARBA" id="ARBA00022989"/>
    </source>
</evidence>
<dbReference type="Gene3D" id="3.30.565.10">
    <property type="entry name" value="Histidine kinase-like ATPase, C-terminal domain"/>
    <property type="match status" value="1"/>
</dbReference>
<dbReference type="PANTHER" id="PTHR45436">
    <property type="entry name" value="SENSOR HISTIDINE KINASE YKOH"/>
    <property type="match status" value="1"/>
</dbReference>
<evidence type="ECO:0000256" key="4">
    <source>
        <dbReference type="ARBA" id="ARBA00022553"/>
    </source>
</evidence>
<comment type="catalytic activity">
    <reaction evidence="1">
        <text>ATP + protein L-histidine = ADP + protein N-phospho-L-histidine.</text>
        <dbReference type="EC" id="2.7.13.3"/>
    </reaction>
</comment>
<comment type="subcellular location">
    <subcellularLocation>
        <location evidence="2">Membrane</location>
    </subcellularLocation>
</comment>
<dbReference type="InterPro" id="IPR036890">
    <property type="entry name" value="HATPase_C_sf"/>
</dbReference>
<evidence type="ECO:0000256" key="2">
    <source>
        <dbReference type="ARBA" id="ARBA00004370"/>
    </source>
</evidence>
<evidence type="ECO:0000259" key="12">
    <source>
        <dbReference type="PROSITE" id="PS50109"/>
    </source>
</evidence>
<dbReference type="Pfam" id="PF02518">
    <property type="entry name" value="HATPase_c"/>
    <property type="match status" value="1"/>
</dbReference>
<dbReference type="GO" id="GO:0016301">
    <property type="term" value="F:kinase activity"/>
    <property type="evidence" value="ECO:0007669"/>
    <property type="project" value="UniProtKB-KW"/>
</dbReference>
<evidence type="ECO:0000313" key="15">
    <source>
        <dbReference type="Proteomes" id="UP001589814"/>
    </source>
</evidence>
<protein>
    <recommendedName>
        <fullName evidence="3">histidine kinase</fullName>
        <ecNumber evidence="3">2.7.13.3</ecNumber>
    </recommendedName>
</protein>
<dbReference type="EMBL" id="JBHLVX010000013">
    <property type="protein sequence ID" value="MFC0267028.1"/>
    <property type="molecule type" value="Genomic_DNA"/>
</dbReference>
<dbReference type="Gene3D" id="1.10.287.130">
    <property type="match status" value="1"/>
</dbReference>
<evidence type="ECO:0000313" key="14">
    <source>
        <dbReference type="EMBL" id="MFC0267028.1"/>
    </source>
</evidence>
<keyword evidence="4" id="KW-0597">Phosphoprotein</keyword>
<keyword evidence="7 14" id="KW-0418">Kinase</keyword>
<dbReference type="InterPro" id="IPR003594">
    <property type="entry name" value="HATPase_dom"/>
</dbReference>
<dbReference type="PANTHER" id="PTHR45436:SF5">
    <property type="entry name" value="SENSOR HISTIDINE KINASE TRCS"/>
    <property type="match status" value="1"/>
</dbReference>
<proteinExistence type="predicted"/>
<keyword evidence="10 11" id="KW-0472">Membrane</keyword>
<dbReference type="SUPFAM" id="SSF55874">
    <property type="entry name" value="ATPase domain of HSP90 chaperone/DNA topoisomerase II/histidine kinase"/>
    <property type="match status" value="1"/>
</dbReference>
<name>A0ABV6G0K7_9GAMM</name>
<dbReference type="PRINTS" id="PR00344">
    <property type="entry name" value="BCTRLSENSOR"/>
</dbReference>
<evidence type="ECO:0000256" key="1">
    <source>
        <dbReference type="ARBA" id="ARBA00000085"/>
    </source>
</evidence>
<keyword evidence="8 11" id="KW-1133">Transmembrane helix</keyword>
<keyword evidence="5" id="KW-0808">Transferase</keyword>
<sequence>MTARRFTLAWRRRPLSLGSRLLLASLLLVVILLPLAGLGLSWNFRLSATTAFDNRLESLQNALLASVEQNPVSGAVQVTGSLGDPRFERPYSGWYWQVEGADTLLTSRSLWDRRLPERPGEDAARIYSAEGPRGQRLRIISREIQLSSRRQPLEVSLGIVTSDLEADIDRFQRLLALLLSAFGALLLIGLALQMRWGLAPMRRLSASLAAVHAGEMARLDSRRLPTELAALAQAINGVLERDRQLIERGRAAAGNLAHALKTPLSVLKTRIERLPAERRQPLETELARIDDAVRHHLARASASGGGTLHGRVAVGAAIEPVVTALARLAERRAIVLERHIDATAGGRIDPQDLQELTGNLLENALAWAHSRVRLQVVREGGGVRLRIEDDGPGMTAAQCEAALKRGERLDSAAAGSGLGLAIVEDLVSLYGGSLVLERAAAGGLAVAVWLPASPVATDARGGAE</sequence>
<keyword evidence="6 11" id="KW-0812">Transmembrane</keyword>
<evidence type="ECO:0000256" key="7">
    <source>
        <dbReference type="ARBA" id="ARBA00022777"/>
    </source>
</evidence>
<dbReference type="SUPFAM" id="SSF47384">
    <property type="entry name" value="Homodimeric domain of signal transducing histidine kinase"/>
    <property type="match status" value="1"/>
</dbReference>
<evidence type="ECO:0000256" key="3">
    <source>
        <dbReference type="ARBA" id="ARBA00012438"/>
    </source>
</evidence>
<dbReference type="PROSITE" id="PS50109">
    <property type="entry name" value="HIS_KIN"/>
    <property type="match status" value="1"/>
</dbReference>
<dbReference type="PROSITE" id="PS50885">
    <property type="entry name" value="HAMP"/>
    <property type="match status" value="1"/>
</dbReference>
<reference evidence="14 15" key="1">
    <citation type="submission" date="2024-09" db="EMBL/GenBank/DDBJ databases">
        <authorList>
            <person name="Sun Q."/>
            <person name="Mori K."/>
        </authorList>
    </citation>
    <scope>NUCLEOTIDE SEQUENCE [LARGE SCALE GENOMIC DNA]</scope>
    <source>
        <strain evidence="14 15">CCM 7415</strain>
    </source>
</reference>